<feature type="binding site" evidence="10">
    <location>
        <begin position="201"/>
        <end position="202"/>
    </location>
    <ligand>
        <name>2-[(2R,5Z)-2-carboxy-4-methylthiazol-5(2H)-ylidene]ethyl phosphate</name>
        <dbReference type="ChEBI" id="CHEBI:62899"/>
    </ligand>
</feature>
<dbReference type="Gene3D" id="3.20.20.70">
    <property type="entry name" value="Aldolase class I"/>
    <property type="match status" value="1"/>
</dbReference>
<dbReference type="HAMAP" id="MF_00097">
    <property type="entry name" value="TMP_synthase"/>
    <property type="match status" value="1"/>
</dbReference>
<dbReference type="FunFam" id="3.20.20.70:FF:000096">
    <property type="entry name" value="Thiamine-phosphate synthase"/>
    <property type="match status" value="1"/>
</dbReference>
<evidence type="ECO:0000256" key="11">
    <source>
        <dbReference type="RuleBase" id="RU003826"/>
    </source>
</evidence>
<evidence type="ECO:0000259" key="13">
    <source>
        <dbReference type="Pfam" id="PF02581"/>
    </source>
</evidence>
<accession>A0A4R6VCU8</accession>
<evidence type="ECO:0000256" key="2">
    <source>
        <dbReference type="ARBA" id="ARBA00005165"/>
    </source>
</evidence>
<gene>
    <name evidence="10" type="primary">thiE</name>
    <name evidence="14" type="ORF">EDC45_0444</name>
</gene>
<sequence>MNKNSSLLRLYFIAGSQDCRHLPGDPARHLLNILQKALQAGISCFQFRDKGPGSLQQDRRKQYQLAEQCRDLCRRHQVPFIVNDDVEMGLAIEADGLHTGQSDTRIEKIIRHAPPHLILGLSINNQAQALAAEKLERIDYFGVGPIFPTQSKADAQAAVGPEFIAALRRQGIRKPIVAIGGINQENLPQLRHKGAQGIALISAITRAENIQQRVQQLLKIQID</sequence>
<comment type="catalytic activity">
    <reaction evidence="7 10 11">
        <text>4-methyl-5-(2-phosphooxyethyl)-thiazole + 4-amino-2-methyl-5-(diphosphooxymethyl)pyrimidine + H(+) = thiamine phosphate + diphosphate</text>
        <dbReference type="Rhea" id="RHEA:22328"/>
        <dbReference type="ChEBI" id="CHEBI:15378"/>
        <dbReference type="ChEBI" id="CHEBI:33019"/>
        <dbReference type="ChEBI" id="CHEBI:37575"/>
        <dbReference type="ChEBI" id="CHEBI:57841"/>
        <dbReference type="ChEBI" id="CHEBI:58296"/>
        <dbReference type="EC" id="2.5.1.3"/>
    </reaction>
</comment>
<evidence type="ECO:0000256" key="8">
    <source>
        <dbReference type="ARBA" id="ARBA00047851"/>
    </source>
</evidence>
<reference evidence="14 15" key="1">
    <citation type="submission" date="2019-03" db="EMBL/GenBank/DDBJ databases">
        <title>Genomic Encyclopedia of Type Strains, Phase IV (KMG-IV): sequencing the most valuable type-strain genomes for metagenomic binning, comparative biology and taxonomic classification.</title>
        <authorList>
            <person name="Goeker M."/>
        </authorList>
    </citation>
    <scope>NUCLEOTIDE SEQUENCE [LARGE SCALE GENOMIC DNA]</scope>
    <source>
        <strain evidence="14 15">DSM 28403</strain>
    </source>
</reference>
<keyword evidence="6 10" id="KW-0784">Thiamine biosynthesis</keyword>
<evidence type="ECO:0000256" key="10">
    <source>
        <dbReference type="HAMAP-Rule" id="MF_00097"/>
    </source>
</evidence>
<feature type="binding site" evidence="10">
    <location>
        <begin position="149"/>
        <end position="151"/>
    </location>
    <ligand>
        <name>2-[(2R,5Z)-2-carboxy-4-methylthiazol-5(2H)-ylidene]ethyl phosphate</name>
        <dbReference type="ChEBI" id="CHEBI:62899"/>
    </ligand>
</feature>
<organism evidence="14 15">
    <name type="scientific">Mesocricetibacter intestinalis</name>
    <dbReference type="NCBI Taxonomy" id="1521930"/>
    <lineage>
        <taxon>Bacteria</taxon>
        <taxon>Pseudomonadati</taxon>
        <taxon>Pseudomonadota</taxon>
        <taxon>Gammaproteobacteria</taxon>
        <taxon>Pasteurellales</taxon>
        <taxon>Pasteurellaceae</taxon>
        <taxon>Mesocricetibacter</taxon>
    </lineage>
</organism>
<evidence type="ECO:0000256" key="12">
    <source>
        <dbReference type="RuleBase" id="RU004253"/>
    </source>
</evidence>
<feature type="binding site" evidence="10">
    <location>
        <position position="103"/>
    </location>
    <ligand>
        <name>Mg(2+)</name>
        <dbReference type="ChEBI" id="CHEBI:18420"/>
    </ligand>
</feature>
<evidence type="ECO:0000313" key="14">
    <source>
        <dbReference type="EMBL" id="TDQ59784.1"/>
    </source>
</evidence>
<dbReference type="InterPro" id="IPR034291">
    <property type="entry name" value="TMP_synthase"/>
</dbReference>
<dbReference type="CDD" id="cd00564">
    <property type="entry name" value="TMP_TenI"/>
    <property type="match status" value="1"/>
</dbReference>
<dbReference type="SUPFAM" id="SSF51391">
    <property type="entry name" value="Thiamin phosphate synthase"/>
    <property type="match status" value="1"/>
</dbReference>
<comment type="cofactor">
    <cofactor evidence="10">
        <name>Mg(2+)</name>
        <dbReference type="ChEBI" id="CHEBI:18420"/>
    </cofactor>
    <text evidence="10">Binds 1 Mg(2+) ion per subunit.</text>
</comment>
<evidence type="ECO:0000256" key="6">
    <source>
        <dbReference type="ARBA" id="ARBA00022977"/>
    </source>
</evidence>
<dbReference type="OrthoDB" id="9810880at2"/>
<evidence type="ECO:0000256" key="1">
    <source>
        <dbReference type="ARBA" id="ARBA00003814"/>
    </source>
</evidence>
<dbReference type="GO" id="GO:0009228">
    <property type="term" value="P:thiamine biosynthetic process"/>
    <property type="evidence" value="ECO:0007669"/>
    <property type="project" value="UniProtKB-KW"/>
</dbReference>
<comment type="catalytic activity">
    <reaction evidence="9 10 11">
        <text>2-[(2R,5Z)-2-carboxy-4-methylthiazol-5(2H)-ylidene]ethyl phosphate + 4-amino-2-methyl-5-(diphosphooxymethyl)pyrimidine + 2 H(+) = thiamine phosphate + CO2 + diphosphate</text>
        <dbReference type="Rhea" id="RHEA:47844"/>
        <dbReference type="ChEBI" id="CHEBI:15378"/>
        <dbReference type="ChEBI" id="CHEBI:16526"/>
        <dbReference type="ChEBI" id="CHEBI:33019"/>
        <dbReference type="ChEBI" id="CHEBI:37575"/>
        <dbReference type="ChEBI" id="CHEBI:57841"/>
        <dbReference type="ChEBI" id="CHEBI:62899"/>
        <dbReference type="EC" id="2.5.1.3"/>
    </reaction>
</comment>
<dbReference type="GO" id="GO:0000287">
    <property type="term" value="F:magnesium ion binding"/>
    <property type="evidence" value="ECO:0007669"/>
    <property type="project" value="UniProtKB-UniRule"/>
</dbReference>
<dbReference type="Pfam" id="PF02581">
    <property type="entry name" value="TMP-TENI"/>
    <property type="match status" value="1"/>
</dbReference>
<dbReference type="EC" id="2.5.1.3" evidence="10"/>
<feature type="binding site" evidence="10">
    <location>
        <position position="152"/>
    </location>
    <ligand>
        <name>4-amino-2-methyl-5-(diphosphooxymethyl)pyrimidine</name>
        <dbReference type="ChEBI" id="CHEBI:57841"/>
    </ligand>
</feature>
<comment type="function">
    <text evidence="1 10">Condenses 4-methyl-5-(beta-hydroxyethyl)thiazole monophosphate (THZ-P) and 2-methyl-4-amino-5-hydroxymethyl pyrimidine pyrophosphate (HMP-PP) to form thiamine monophosphate (TMP).</text>
</comment>
<dbReference type="AlphaFoldDB" id="A0A4R6VCU8"/>
<evidence type="ECO:0000256" key="7">
    <source>
        <dbReference type="ARBA" id="ARBA00047334"/>
    </source>
</evidence>
<feature type="binding site" evidence="10">
    <location>
        <position position="122"/>
    </location>
    <ligand>
        <name>4-amino-2-methyl-5-(diphosphooxymethyl)pyrimidine</name>
        <dbReference type="ChEBI" id="CHEBI:57841"/>
    </ligand>
</feature>
<dbReference type="GO" id="GO:0005737">
    <property type="term" value="C:cytoplasm"/>
    <property type="evidence" value="ECO:0007669"/>
    <property type="project" value="TreeGrafter"/>
</dbReference>
<comment type="similarity">
    <text evidence="10 11">Belongs to the thiamine-phosphate synthase family.</text>
</comment>
<dbReference type="InterPro" id="IPR022998">
    <property type="entry name" value="ThiamineP_synth_TenI"/>
</dbReference>
<keyword evidence="3 10" id="KW-0808">Transferase</keyword>
<feature type="binding site" evidence="10">
    <location>
        <begin position="46"/>
        <end position="50"/>
    </location>
    <ligand>
        <name>4-amino-2-methyl-5-(diphosphooxymethyl)pyrimidine</name>
        <dbReference type="ChEBI" id="CHEBI:57841"/>
    </ligand>
</feature>
<dbReference type="PANTHER" id="PTHR20857:SF15">
    <property type="entry name" value="THIAMINE-PHOSPHATE SYNTHASE"/>
    <property type="match status" value="1"/>
</dbReference>
<comment type="catalytic activity">
    <reaction evidence="8 10 11">
        <text>2-(2-carboxy-4-methylthiazol-5-yl)ethyl phosphate + 4-amino-2-methyl-5-(diphosphooxymethyl)pyrimidine + 2 H(+) = thiamine phosphate + CO2 + diphosphate</text>
        <dbReference type="Rhea" id="RHEA:47848"/>
        <dbReference type="ChEBI" id="CHEBI:15378"/>
        <dbReference type="ChEBI" id="CHEBI:16526"/>
        <dbReference type="ChEBI" id="CHEBI:33019"/>
        <dbReference type="ChEBI" id="CHEBI:37575"/>
        <dbReference type="ChEBI" id="CHEBI:57841"/>
        <dbReference type="ChEBI" id="CHEBI:62890"/>
        <dbReference type="EC" id="2.5.1.3"/>
    </reaction>
</comment>
<dbReference type="Proteomes" id="UP000295657">
    <property type="component" value="Unassembled WGS sequence"/>
</dbReference>
<evidence type="ECO:0000256" key="9">
    <source>
        <dbReference type="ARBA" id="ARBA00047883"/>
    </source>
</evidence>
<feature type="binding site" evidence="10">
    <location>
        <position position="83"/>
    </location>
    <ligand>
        <name>4-amino-2-methyl-5-(diphosphooxymethyl)pyrimidine</name>
        <dbReference type="ChEBI" id="CHEBI:57841"/>
    </ligand>
</feature>
<feature type="domain" description="Thiamine phosphate synthase/TenI" evidence="13">
    <location>
        <begin position="10"/>
        <end position="204"/>
    </location>
</feature>
<comment type="pathway">
    <text evidence="2 10 12">Cofactor biosynthesis; thiamine diphosphate biosynthesis; thiamine phosphate from 4-amino-2-methyl-5-diphosphomethylpyrimidine and 4-methyl-5-(2-phosphoethyl)-thiazole: step 1/1.</text>
</comment>
<dbReference type="NCBIfam" id="TIGR00693">
    <property type="entry name" value="thiE"/>
    <property type="match status" value="1"/>
</dbReference>
<dbReference type="GO" id="GO:0009229">
    <property type="term" value="P:thiamine diphosphate biosynthetic process"/>
    <property type="evidence" value="ECO:0007669"/>
    <property type="project" value="UniProtKB-UniRule"/>
</dbReference>
<evidence type="ECO:0000256" key="4">
    <source>
        <dbReference type="ARBA" id="ARBA00022723"/>
    </source>
</evidence>
<dbReference type="EMBL" id="SNYQ01000001">
    <property type="protein sequence ID" value="TDQ59784.1"/>
    <property type="molecule type" value="Genomic_DNA"/>
</dbReference>
<protein>
    <recommendedName>
        <fullName evidence="10">Thiamine-phosphate synthase</fullName>
        <shortName evidence="10">TP synthase</shortName>
        <shortName evidence="10">TPS</shortName>
        <ecNumber evidence="10">2.5.1.3</ecNumber>
    </recommendedName>
    <alternativeName>
        <fullName evidence="10">Thiamine-phosphate pyrophosphorylase</fullName>
        <shortName evidence="10">TMP pyrophosphorylase</shortName>
        <shortName evidence="10">TMP-PPase</shortName>
    </alternativeName>
</protein>
<dbReference type="RefSeq" id="WP_133543010.1">
    <property type="nucleotide sequence ID" value="NZ_SNYQ01000001.1"/>
</dbReference>
<dbReference type="UniPathway" id="UPA00060">
    <property type="reaction ID" value="UER00141"/>
</dbReference>
<name>A0A4R6VCU8_9PAST</name>
<dbReference type="GO" id="GO:0004789">
    <property type="term" value="F:thiamine-phosphate diphosphorylase activity"/>
    <property type="evidence" value="ECO:0007669"/>
    <property type="project" value="UniProtKB-UniRule"/>
</dbReference>
<feature type="binding site" evidence="10">
    <location>
        <position position="84"/>
    </location>
    <ligand>
        <name>Mg(2+)</name>
        <dbReference type="ChEBI" id="CHEBI:18420"/>
    </ligand>
</feature>
<dbReference type="InterPro" id="IPR013785">
    <property type="entry name" value="Aldolase_TIM"/>
</dbReference>
<evidence type="ECO:0000256" key="3">
    <source>
        <dbReference type="ARBA" id="ARBA00022679"/>
    </source>
</evidence>
<proteinExistence type="inferred from homology"/>
<dbReference type="InterPro" id="IPR036206">
    <property type="entry name" value="ThiamineP_synth_sf"/>
</dbReference>
<keyword evidence="15" id="KW-1185">Reference proteome</keyword>
<keyword evidence="4 10" id="KW-0479">Metal-binding</keyword>
<dbReference type="PANTHER" id="PTHR20857">
    <property type="entry name" value="THIAMINE-PHOSPHATE PYROPHOSPHORYLASE"/>
    <property type="match status" value="1"/>
</dbReference>
<comment type="caution">
    <text evidence="14">The sequence shown here is derived from an EMBL/GenBank/DDBJ whole genome shotgun (WGS) entry which is preliminary data.</text>
</comment>
<evidence type="ECO:0000256" key="5">
    <source>
        <dbReference type="ARBA" id="ARBA00022842"/>
    </source>
</evidence>
<feature type="binding site" evidence="10">
    <location>
        <position position="181"/>
    </location>
    <ligand>
        <name>2-[(2R,5Z)-2-carboxy-4-methylthiazol-5(2H)-ylidene]ethyl phosphate</name>
        <dbReference type="ChEBI" id="CHEBI:62899"/>
    </ligand>
</feature>
<evidence type="ECO:0000313" key="15">
    <source>
        <dbReference type="Proteomes" id="UP000295657"/>
    </source>
</evidence>
<keyword evidence="5 10" id="KW-0460">Magnesium</keyword>